<feature type="chain" id="PRO_5012832032" evidence="1">
    <location>
        <begin position="24"/>
        <end position="342"/>
    </location>
</feature>
<keyword evidence="1" id="KW-0732">Signal</keyword>
<feature type="domain" description="Tail specific protease" evidence="2">
    <location>
        <begin position="89"/>
        <end position="325"/>
    </location>
</feature>
<dbReference type="AlphaFoldDB" id="A0A286CWP9"/>
<dbReference type="EMBL" id="OCND01000001">
    <property type="protein sequence ID" value="SOD50817.1"/>
    <property type="molecule type" value="Genomic_DNA"/>
</dbReference>
<dbReference type="GO" id="GO:0006508">
    <property type="term" value="P:proteolysis"/>
    <property type="evidence" value="ECO:0007669"/>
    <property type="project" value="InterPro"/>
</dbReference>
<dbReference type="SMART" id="SM00245">
    <property type="entry name" value="TSPc"/>
    <property type="match status" value="1"/>
</dbReference>
<proteinExistence type="predicted"/>
<evidence type="ECO:0000313" key="3">
    <source>
        <dbReference type="EMBL" id="SOD50817.1"/>
    </source>
</evidence>
<dbReference type="PANTHER" id="PTHR11261">
    <property type="entry name" value="INTERPHOTORECEPTOR RETINOID-BINDING PROTEIN"/>
    <property type="match status" value="1"/>
</dbReference>
<reference evidence="3 4" key="1">
    <citation type="submission" date="2017-09" db="EMBL/GenBank/DDBJ databases">
        <authorList>
            <person name="Ehlers B."/>
            <person name="Leendertz F.H."/>
        </authorList>
    </citation>
    <scope>NUCLEOTIDE SEQUENCE [LARGE SCALE GENOMIC DNA]</scope>
    <source>
        <strain evidence="3 4">CGMCC 1.10978</strain>
    </source>
</reference>
<name>A0A286CWP9_9GAMM</name>
<accession>A0A286CWP9</accession>
<dbReference type="SUPFAM" id="SSF52096">
    <property type="entry name" value="ClpP/crotonase"/>
    <property type="match status" value="1"/>
</dbReference>
<protein>
    <submittedName>
        <fullName evidence="3">Peptidase family S41</fullName>
    </submittedName>
</protein>
<sequence>MNFRSRVVLTVAAAVIGGMCAYAGATNAAADLRVVAESINATLRANHYRPALLQDDRYRQLESDALVLAATAPSDEAFRTGFNALWKQGPFSHVALLRADESADERYARMDTAPGGENAVSLDWQGDAAVLTVTTMSGTDTIEAIELAYDKIAARKPARLIIDLRRNGGGAFAVVPLVGHLIAQPLDAGVFASAAWYRDHDAPPGPRDFPSATPWRGYSLRAFQAQMLAQPLTGYRIDPMQPHYPGPVYVLTSARSVSAAEIAADVLKATGRATVVGERTPGAVLSSKRFDIPGGFHLLVPVADYFSIANGRIEGVGVAPDIAVDADHALDVALGPVSARDR</sequence>
<gene>
    <name evidence="3" type="ORF">SAMN06296416_101323</name>
</gene>
<organism evidence="3 4">
    <name type="scientific">Pseudoxanthomonas wuyuanensis</name>
    <dbReference type="NCBI Taxonomy" id="1073196"/>
    <lineage>
        <taxon>Bacteria</taxon>
        <taxon>Pseudomonadati</taxon>
        <taxon>Pseudomonadota</taxon>
        <taxon>Gammaproteobacteria</taxon>
        <taxon>Lysobacterales</taxon>
        <taxon>Lysobacteraceae</taxon>
        <taxon>Pseudoxanthomonas</taxon>
    </lineage>
</organism>
<keyword evidence="4" id="KW-1185">Reference proteome</keyword>
<evidence type="ECO:0000313" key="4">
    <source>
        <dbReference type="Proteomes" id="UP000219374"/>
    </source>
</evidence>
<dbReference type="CDD" id="cd06567">
    <property type="entry name" value="Peptidase_S41"/>
    <property type="match status" value="1"/>
</dbReference>
<feature type="signal peptide" evidence="1">
    <location>
        <begin position="1"/>
        <end position="23"/>
    </location>
</feature>
<dbReference type="InterPro" id="IPR029045">
    <property type="entry name" value="ClpP/crotonase-like_dom_sf"/>
</dbReference>
<dbReference type="Pfam" id="PF03572">
    <property type="entry name" value="Peptidase_S41"/>
    <property type="match status" value="1"/>
</dbReference>
<dbReference type="RefSeq" id="WP_176520138.1">
    <property type="nucleotide sequence ID" value="NZ_OCND01000001.1"/>
</dbReference>
<dbReference type="PANTHER" id="PTHR11261:SF3">
    <property type="entry name" value="RETINOL-BINDING PROTEIN 3"/>
    <property type="match status" value="1"/>
</dbReference>
<dbReference type="Gene3D" id="3.90.226.10">
    <property type="entry name" value="2-enoyl-CoA Hydratase, Chain A, domain 1"/>
    <property type="match status" value="1"/>
</dbReference>
<dbReference type="Proteomes" id="UP000219374">
    <property type="component" value="Unassembled WGS sequence"/>
</dbReference>
<dbReference type="InterPro" id="IPR005151">
    <property type="entry name" value="Tail-specific_protease"/>
</dbReference>
<dbReference type="GO" id="GO:0008236">
    <property type="term" value="F:serine-type peptidase activity"/>
    <property type="evidence" value="ECO:0007669"/>
    <property type="project" value="InterPro"/>
</dbReference>
<evidence type="ECO:0000259" key="2">
    <source>
        <dbReference type="SMART" id="SM00245"/>
    </source>
</evidence>
<evidence type="ECO:0000256" key="1">
    <source>
        <dbReference type="SAM" id="SignalP"/>
    </source>
</evidence>